<feature type="transmembrane region" description="Helical" evidence="6">
    <location>
        <begin position="287"/>
        <end position="309"/>
    </location>
</feature>
<comment type="caution">
    <text evidence="7">The sequence shown here is derived from an EMBL/GenBank/DDBJ whole genome shotgun (WGS) entry which is preliminary data.</text>
</comment>
<dbReference type="InterPro" id="IPR050930">
    <property type="entry name" value="MFS_Vesicular_Transporter"/>
</dbReference>
<evidence type="ECO:0000256" key="3">
    <source>
        <dbReference type="ARBA" id="ARBA00022692"/>
    </source>
</evidence>
<evidence type="ECO:0000256" key="2">
    <source>
        <dbReference type="ARBA" id="ARBA00022448"/>
    </source>
</evidence>
<feature type="transmembrane region" description="Helical" evidence="6">
    <location>
        <begin position="250"/>
        <end position="267"/>
    </location>
</feature>
<dbReference type="EMBL" id="PJQL01000975">
    <property type="protein sequence ID" value="RCH91395.1"/>
    <property type="molecule type" value="Genomic_DNA"/>
</dbReference>
<keyword evidence="2" id="KW-0813">Transport</keyword>
<evidence type="ECO:0000256" key="4">
    <source>
        <dbReference type="ARBA" id="ARBA00022989"/>
    </source>
</evidence>
<evidence type="ECO:0008006" key="9">
    <source>
        <dbReference type="Google" id="ProtNLM"/>
    </source>
</evidence>
<accession>A0A367JND0</accession>
<dbReference type="PANTHER" id="PTHR23506">
    <property type="entry name" value="GH10249P"/>
    <property type="match status" value="1"/>
</dbReference>
<dbReference type="AlphaFoldDB" id="A0A367JND0"/>
<gene>
    <name evidence="7" type="ORF">CU097_012182</name>
</gene>
<dbReference type="PANTHER" id="PTHR23506:SF23">
    <property type="entry name" value="GH10249P"/>
    <property type="match status" value="1"/>
</dbReference>
<feature type="transmembrane region" description="Helical" evidence="6">
    <location>
        <begin position="115"/>
        <end position="133"/>
    </location>
</feature>
<keyword evidence="4 6" id="KW-1133">Transmembrane helix</keyword>
<keyword evidence="5 6" id="KW-0472">Membrane</keyword>
<comment type="subcellular location">
    <subcellularLocation>
        <location evidence="1">Membrane</location>
        <topology evidence="1">Multi-pass membrane protein</topology>
    </subcellularLocation>
</comment>
<dbReference type="OrthoDB" id="5086884at2759"/>
<feature type="transmembrane region" description="Helical" evidence="6">
    <location>
        <begin position="86"/>
        <end position="103"/>
    </location>
</feature>
<name>A0A367JND0_RHIAZ</name>
<protein>
    <recommendedName>
        <fullName evidence="9">Major facilitator superfamily (MFS) profile domain-containing protein</fullName>
    </recommendedName>
</protein>
<reference evidence="7 8" key="1">
    <citation type="journal article" date="2018" name="G3 (Bethesda)">
        <title>Phylogenetic and Phylogenomic Definition of Rhizopus Species.</title>
        <authorList>
            <person name="Gryganskyi A.P."/>
            <person name="Golan J."/>
            <person name="Dolatabadi S."/>
            <person name="Mondo S."/>
            <person name="Robb S."/>
            <person name="Idnurm A."/>
            <person name="Muszewska A."/>
            <person name="Steczkiewicz K."/>
            <person name="Masonjones S."/>
            <person name="Liao H.L."/>
            <person name="Gajdeczka M.T."/>
            <person name="Anike F."/>
            <person name="Vuek A."/>
            <person name="Anishchenko I.M."/>
            <person name="Voigt K."/>
            <person name="de Hoog G.S."/>
            <person name="Smith M.E."/>
            <person name="Heitman J."/>
            <person name="Vilgalys R."/>
            <person name="Stajich J.E."/>
        </authorList>
    </citation>
    <scope>NUCLEOTIDE SEQUENCE [LARGE SCALE GENOMIC DNA]</scope>
    <source>
        <strain evidence="7 8">CBS 357.93</strain>
    </source>
</reference>
<sequence length="389" mass="43275">MIPFIVDTINQSMTPDVTASNLYQILSTSITDSASRKSSTSLIMFSVDTIVGSVIFGYLGECIIAFSVILLMLVVISDKIKHRRPLLMFSVFWLVLSTVLFMFGNVFQMLQLARLIQGLSNLCIWIMGMCLIVDMFPTNKAGIIVAAHSFGFLIGPPVGRGKLNSRLMYNSDAYHEFVALFQTTGYKASFILCMKNPSECLNPGRLDEMNELTFSTVDSERSIYDNQEQSVETEKGRRMTYLKLFQHNRLLNTTLMALLQGFVIAGLDNSLTIRLASEWKYTSGQIGLIFIARVIPTFISAPFAVMTPVQFEIACIVRFHNEGGEGDDSMGRSYGLFNIAYAVGGIIGPLTSGYLCHWILLALYHHGLHVSFTCSIRVILIGGRRVNVS</sequence>
<dbReference type="STRING" id="86630.A0A367JND0"/>
<dbReference type="GO" id="GO:0022857">
    <property type="term" value="F:transmembrane transporter activity"/>
    <property type="evidence" value="ECO:0007669"/>
    <property type="project" value="InterPro"/>
</dbReference>
<dbReference type="SUPFAM" id="SSF103473">
    <property type="entry name" value="MFS general substrate transporter"/>
    <property type="match status" value="1"/>
</dbReference>
<dbReference type="Gene3D" id="1.20.1250.20">
    <property type="entry name" value="MFS general substrate transporter like domains"/>
    <property type="match status" value="1"/>
</dbReference>
<dbReference type="InterPro" id="IPR036259">
    <property type="entry name" value="MFS_trans_sf"/>
</dbReference>
<keyword evidence="3 6" id="KW-0812">Transmembrane</keyword>
<evidence type="ECO:0000256" key="5">
    <source>
        <dbReference type="ARBA" id="ARBA00023136"/>
    </source>
</evidence>
<evidence type="ECO:0000256" key="1">
    <source>
        <dbReference type="ARBA" id="ARBA00004141"/>
    </source>
</evidence>
<dbReference type="InterPro" id="IPR011701">
    <property type="entry name" value="MFS"/>
</dbReference>
<organism evidence="7 8">
    <name type="scientific">Rhizopus azygosporus</name>
    <name type="common">Rhizopus microsporus var. azygosporus</name>
    <dbReference type="NCBI Taxonomy" id="86630"/>
    <lineage>
        <taxon>Eukaryota</taxon>
        <taxon>Fungi</taxon>
        <taxon>Fungi incertae sedis</taxon>
        <taxon>Mucoromycota</taxon>
        <taxon>Mucoromycotina</taxon>
        <taxon>Mucoromycetes</taxon>
        <taxon>Mucorales</taxon>
        <taxon>Mucorineae</taxon>
        <taxon>Rhizopodaceae</taxon>
        <taxon>Rhizopus</taxon>
    </lineage>
</organism>
<feature type="transmembrane region" description="Helical" evidence="6">
    <location>
        <begin position="50"/>
        <end position="74"/>
    </location>
</feature>
<feature type="transmembrane region" description="Helical" evidence="6">
    <location>
        <begin position="339"/>
        <end position="360"/>
    </location>
</feature>
<dbReference type="Proteomes" id="UP000252139">
    <property type="component" value="Unassembled WGS sequence"/>
</dbReference>
<dbReference type="GO" id="GO:0016020">
    <property type="term" value="C:membrane"/>
    <property type="evidence" value="ECO:0007669"/>
    <property type="project" value="UniProtKB-SubCell"/>
</dbReference>
<keyword evidence="8" id="KW-1185">Reference proteome</keyword>
<dbReference type="Pfam" id="PF07690">
    <property type="entry name" value="MFS_1"/>
    <property type="match status" value="1"/>
</dbReference>
<evidence type="ECO:0000313" key="7">
    <source>
        <dbReference type="EMBL" id="RCH91395.1"/>
    </source>
</evidence>
<proteinExistence type="predicted"/>
<evidence type="ECO:0000313" key="8">
    <source>
        <dbReference type="Proteomes" id="UP000252139"/>
    </source>
</evidence>
<evidence type="ECO:0000256" key="6">
    <source>
        <dbReference type="SAM" id="Phobius"/>
    </source>
</evidence>